<reference evidence="2 4" key="1">
    <citation type="journal article" date="2011" name="Nature">
        <title>The Medicago genome provides insight into the evolution of rhizobial symbioses.</title>
        <authorList>
            <person name="Young N.D."/>
            <person name="Debelle F."/>
            <person name="Oldroyd G.E."/>
            <person name="Geurts R."/>
            <person name="Cannon S.B."/>
            <person name="Udvardi M.K."/>
            <person name="Benedito V.A."/>
            <person name="Mayer K.F."/>
            <person name="Gouzy J."/>
            <person name="Schoof H."/>
            <person name="Van de Peer Y."/>
            <person name="Proost S."/>
            <person name="Cook D.R."/>
            <person name="Meyers B.C."/>
            <person name="Spannagl M."/>
            <person name="Cheung F."/>
            <person name="De Mita S."/>
            <person name="Krishnakumar V."/>
            <person name="Gundlach H."/>
            <person name="Zhou S."/>
            <person name="Mudge J."/>
            <person name="Bharti A.K."/>
            <person name="Murray J.D."/>
            <person name="Naoumkina M.A."/>
            <person name="Rosen B."/>
            <person name="Silverstein K.A."/>
            <person name="Tang H."/>
            <person name="Rombauts S."/>
            <person name="Zhao P.X."/>
            <person name="Zhou P."/>
            <person name="Barbe V."/>
            <person name="Bardou P."/>
            <person name="Bechner M."/>
            <person name="Bellec A."/>
            <person name="Berger A."/>
            <person name="Berges H."/>
            <person name="Bidwell S."/>
            <person name="Bisseling T."/>
            <person name="Choisne N."/>
            <person name="Couloux A."/>
            <person name="Denny R."/>
            <person name="Deshpande S."/>
            <person name="Dai X."/>
            <person name="Doyle J.J."/>
            <person name="Dudez A.M."/>
            <person name="Farmer A.D."/>
            <person name="Fouteau S."/>
            <person name="Franken C."/>
            <person name="Gibelin C."/>
            <person name="Gish J."/>
            <person name="Goldstein S."/>
            <person name="Gonzalez A.J."/>
            <person name="Green P.J."/>
            <person name="Hallab A."/>
            <person name="Hartog M."/>
            <person name="Hua A."/>
            <person name="Humphray S.J."/>
            <person name="Jeong D.H."/>
            <person name="Jing Y."/>
            <person name="Jocker A."/>
            <person name="Kenton S.M."/>
            <person name="Kim D.J."/>
            <person name="Klee K."/>
            <person name="Lai H."/>
            <person name="Lang C."/>
            <person name="Lin S."/>
            <person name="Macmil S.L."/>
            <person name="Magdelenat G."/>
            <person name="Matthews L."/>
            <person name="McCorrison J."/>
            <person name="Monaghan E.L."/>
            <person name="Mun J.H."/>
            <person name="Najar F.Z."/>
            <person name="Nicholson C."/>
            <person name="Noirot C."/>
            <person name="O'Bleness M."/>
            <person name="Paule C.R."/>
            <person name="Poulain J."/>
            <person name="Prion F."/>
            <person name="Qin B."/>
            <person name="Qu C."/>
            <person name="Retzel E.F."/>
            <person name="Riddle C."/>
            <person name="Sallet E."/>
            <person name="Samain S."/>
            <person name="Samson N."/>
            <person name="Sanders I."/>
            <person name="Saurat O."/>
            <person name="Scarpelli C."/>
            <person name="Schiex T."/>
            <person name="Segurens B."/>
            <person name="Severin A.J."/>
            <person name="Sherrier D.J."/>
            <person name="Shi R."/>
            <person name="Sims S."/>
            <person name="Singer S.R."/>
            <person name="Sinharoy S."/>
            <person name="Sterck L."/>
            <person name="Viollet A."/>
            <person name="Wang B.B."/>
            <person name="Wang K."/>
            <person name="Wang M."/>
            <person name="Wang X."/>
            <person name="Warfsmann J."/>
            <person name="Weissenbach J."/>
            <person name="White D.D."/>
            <person name="White J.D."/>
            <person name="Wiley G.B."/>
            <person name="Wincker P."/>
            <person name="Xing Y."/>
            <person name="Yang L."/>
            <person name="Yao Z."/>
            <person name="Ying F."/>
            <person name="Zhai J."/>
            <person name="Zhou L."/>
            <person name="Zuber A."/>
            <person name="Denarie J."/>
            <person name="Dixon R.A."/>
            <person name="May G.D."/>
            <person name="Schwartz D.C."/>
            <person name="Rogers J."/>
            <person name="Quetier F."/>
            <person name="Town C.D."/>
            <person name="Roe B.A."/>
        </authorList>
    </citation>
    <scope>NUCLEOTIDE SEQUENCE [LARGE SCALE GENOMIC DNA]</scope>
    <source>
        <strain evidence="2">A17</strain>
        <strain evidence="3 4">cv. Jemalong A17</strain>
    </source>
</reference>
<evidence type="ECO:0000313" key="3">
    <source>
        <dbReference type="EnsemblPlants" id="AET00622"/>
    </source>
</evidence>
<sequence length="64" mass="7433">MSSTWDIFRIIFVFLMSWALGFVVVELICFIVPNCYKIFIKWWRSPSPVVVAPQPVNEVQMGPV</sequence>
<gene>
    <name evidence="2" type="ordered locus">MTR_5g094060</name>
</gene>
<dbReference type="HOGENOM" id="CLU_2871041_0_0_1"/>
<reference evidence="2 4" key="2">
    <citation type="journal article" date="2014" name="BMC Genomics">
        <title>An improved genome release (version Mt4.0) for the model legume Medicago truncatula.</title>
        <authorList>
            <person name="Tang H."/>
            <person name="Krishnakumar V."/>
            <person name="Bidwell S."/>
            <person name="Rosen B."/>
            <person name="Chan A."/>
            <person name="Zhou S."/>
            <person name="Gentzbittel L."/>
            <person name="Childs K.L."/>
            <person name="Yandell M."/>
            <person name="Gundlach H."/>
            <person name="Mayer K.F."/>
            <person name="Schwartz D.C."/>
            <person name="Town C.D."/>
        </authorList>
    </citation>
    <scope>GENOME REANNOTATION</scope>
    <source>
        <strain evidence="3 4">cv. Jemalong A17</strain>
    </source>
</reference>
<organism evidence="2 4">
    <name type="scientific">Medicago truncatula</name>
    <name type="common">Barrel medic</name>
    <name type="synonym">Medicago tribuloides</name>
    <dbReference type="NCBI Taxonomy" id="3880"/>
    <lineage>
        <taxon>Eukaryota</taxon>
        <taxon>Viridiplantae</taxon>
        <taxon>Streptophyta</taxon>
        <taxon>Embryophyta</taxon>
        <taxon>Tracheophyta</taxon>
        <taxon>Spermatophyta</taxon>
        <taxon>Magnoliopsida</taxon>
        <taxon>eudicotyledons</taxon>
        <taxon>Gunneridae</taxon>
        <taxon>Pentapetalae</taxon>
        <taxon>rosids</taxon>
        <taxon>fabids</taxon>
        <taxon>Fabales</taxon>
        <taxon>Fabaceae</taxon>
        <taxon>Papilionoideae</taxon>
        <taxon>50 kb inversion clade</taxon>
        <taxon>NPAAA clade</taxon>
        <taxon>Hologalegina</taxon>
        <taxon>IRL clade</taxon>
        <taxon>Trifolieae</taxon>
        <taxon>Medicago</taxon>
    </lineage>
</organism>
<feature type="transmembrane region" description="Helical" evidence="1">
    <location>
        <begin position="12"/>
        <end position="36"/>
    </location>
</feature>
<dbReference type="EnsemblPlants" id="AET00622">
    <property type="protein sequence ID" value="AET00622"/>
    <property type="gene ID" value="MTR_5g094060"/>
</dbReference>
<dbReference type="PaxDb" id="3880-AET00622"/>
<dbReference type="Proteomes" id="UP000002051">
    <property type="component" value="Chromosome 5"/>
</dbReference>
<keyword evidence="4" id="KW-1185">Reference proteome</keyword>
<keyword evidence="1 2" id="KW-0812">Transmembrane</keyword>
<evidence type="ECO:0000313" key="4">
    <source>
        <dbReference type="Proteomes" id="UP000002051"/>
    </source>
</evidence>
<dbReference type="EMBL" id="CM001221">
    <property type="protein sequence ID" value="AET00622.1"/>
    <property type="molecule type" value="Genomic_DNA"/>
</dbReference>
<name>G7K4A6_MEDTR</name>
<protein>
    <submittedName>
        <fullName evidence="2">Transmembrane protein, putative</fullName>
    </submittedName>
</protein>
<evidence type="ECO:0000313" key="2">
    <source>
        <dbReference type="EMBL" id="AET00622.1"/>
    </source>
</evidence>
<keyword evidence="1" id="KW-0472">Membrane</keyword>
<keyword evidence="1" id="KW-1133">Transmembrane helix</keyword>
<accession>G7K4A6</accession>
<reference evidence="3" key="3">
    <citation type="submission" date="2015-04" db="UniProtKB">
        <authorList>
            <consortium name="EnsemblPlants"/>
        </authorList>
    </citation>
    <scope>IDENTIFICATION</scope>
    <source>
        <strain evidence="3">cv. Jemalong A17</strain>
    </source>
</reference>
<proteinExistence type="predicted"/>
<evidence type="ECO:0000256" key="1">
    <source>
        <dbReference type="SAM" id="Phobius"/>
    </source>
</evidence>
<dbReference type="AlphaFoldDB" id="G7K4A6"/>